<proteinExistence type="predicted"/>
<dbReference type="RefSeq" id="XP_024404286.1">
    <property type="nucleotide sequence ID" value="XM_024550963.1"/>
</dbReference>
<evidence type="ECO:0000313" key="2">
    <source>
        <dbReference type="EMBL" id="PON20069.1"/>
    </source>
</evidence>
<dbReference type="Proteomes" id="UP000054821">
    <property type="component" value="Unassembled WGS sequence"/>
</dbReference>
<keyword evidence="3" id="KW-1185">Reference proteome</keyword>
<dbReference type="EMBL" id="JPDN02000086">
    <property type="protein sequence ID" value="PON20069.1"/>
    <property type="molecule type" value="Genomic_DNA"/>
</dbReference>
<dbReference type="GeneID" id="29991162"/>
<evidence type="ECO:0000256" key="1">
    <source>
        <dbReference type="SAM" id="MobiDB-lite"/>
    </source>
</evidence>
<feature type="compositionally biased region" description="Pro residues" evidence="1">
    <location>
        <begin position="29"/>
        <end position="38"/>
    </location>
</feature>
<feature type="compositionally biased region" description="Low complexity" evidence="1">
    <location>
        <begin position="16"/>
        <end position="28"/>
    </location>
</feature>
<feature type="compositionally biased region" description="Polar residues" evidence="1">
    <location>
        <begin position="1"/>
        <end position="10"/>
    </location>
</feature>
<reference evidence="2 3" key="1">
    <citation type="journal article" date="2016" name="Genome Announc.">
        <title>Draft Whole-Genome Sequence of Trichoderma gamsii T6085, a Promising Biocontrol Agent of Fusarium Head Blight on Wheat.</title>
        <authorList>
            <person name="Baroncelli R."/>
            <person name="Zapparata A."/>
            <person name="Piaggeschi G."/>
            <person name="Sarrocco S."/>
            <person name="Vannacci G."/>
        </authorList>
    </citation>
    <scope>NUCLEOTIDE SEQUENCE [LARGE SCALE GENOMIC DNA]</scope>
    <source>
        <strain evidence="2 3">T6085</strain>
    </source>
</reference>
<gene>
    <name evidence="2" type="ORF">TGAM01_v211050</name>
</gene>
<accession>A0A2P4Z719</accession>
<name>A0A2P4Z719_9HYPO</name>
<feature type="region of interest" description="Disordered" evidence="1">
    <location>
        <begin position="1"/>
        <end position="49"/>
    </location>
</feature>
<organism evidence="2 3">
    <name type="scientific">Trichoderma gamsii</name>
    <dbReference type="NCBI Taxonomy" id="398673"/>
    <lineage>
        <taxon>Eukaryota</taxon>
        <taxon>Fungi</taxon>
        <taxon>Dikarya</taxon>
        <taxon>Ascomycota</taxon>
        <taxon>Pezizomycotina</taxon>
        <taxon>Sordariomycetes</taxon>
        <taxon>Hypocreomycetidae</taxon>
        <taxon>Hypocreales</taxon>
        <taxon>Hypocreaceae</taxon>
        <taxon>Trichoderma</taxon>
    </lineage>
</organism>
<protein>
    <submittedName>
        <fullName evidence="2">Uncharacterized protein</fullName>
    </submittedName>
</protein>
<sequence length="114" mass="12236">MPYTTSTSAAVPTRFSPSAISSGNISSTPPLPQNPPNNPTTSVLEPSTSPLTTRKLSAAFFSSSILMTTFLLRSHSCLINLRTITKKRTVPHLLPTKTMPIRSMHLPTATTSPT</sequence>
<evidence type="ECO:0000313" key="3">
    <source>
        <dbReference type="Proteomes" id="UP000054821"/>
    </source>
</evidence>
<dbReference type="AlphaFoldDB" id="A0A2P4Z719"/>
<comment type="caution">
    <text evidence="2">The sequence shown here is derived from an EMBL/GenBank/DDBJ whole genome shotgun (WGS) entry which is preliminary data.</text>
</comment>